<dbReference type="FunFam" id="2.10.50.10:FF:000004">
    <property type="entry name" value="Tumor necrosis factor receptor superfamily member 6"/>
    <property type="match status" value="1"/>
</dbReference>
<dbReference type="InterPro" id="IPR034029">
    <property type="entry name" value="TNFRSF10A/B_death"/>
</dbReference>
<dbReference type="GO" id="GO:0045569">
    <property type="term" value="F:TRAIL binding"/>
    <property type="evidence" value="ECO:0007669"/>
    <property type="project" value="InterPro"/>
</dbReference>
<dbReference type="PROSITE" id="PS50017">
    <property type="entry name" value="DEATH_DOMAIN"/>
    <property type="match status" value="1"/>
</dbReference>
<evidence type="ECO:0000313" key="13">
    <source>
        <dbReference type="EMBL" id="ELW72182.1"/>
    </source>
</evidence>
<dbReference type="SMART" id="SM00005">
    <property type="entry name" value="DEATH"/>
    <property type="match status" value="1"/>
</dbReference>
<dbReference type="InterPro" id="IPR001368">
    <property type="entry name" value="TNFR/NGFR_Cys_rich_reg"/>
</dbReference>
<sequence>MDPLGPSLWTKALVLLDSAIITTFPDRSAAPQRWKYNSHSDRLCPPGYHASGHGECQPCTPGVDYTNHSNYLPECIHCTICNKDEKEIQSCIPTRDTECQCKPGTFRKEDSPEFCHKCRTRCPEGMVVESPCTHQNDLKCVPERSDSGDADPVLAWETLLGGSWGEDPLCPGDPTESCVWTPEPLLCLLKVFLWRSCPPVGPGAQDNAQNEILGSGDSQSTIPGEVEEPENPTTVAVQSPEEGAHLLGSAEAEEPLIKRRWLIPVNDTDFIEVLRGFFYKFSDIVPFNSWKPLARMLGLTDNEIEIIEAGTNKSDLLYELLMKWTKKMGQGVSINTLLNALEELGERSAKDRIEELLVRSGHFIYQDDGAELS</sequence>
<dbReference type="Gene3D" id="1.10.533.10">
    <property type="entry name" value="Death Domain, Fas"/>
    <property type="match status" value="1"/>
</dbReference>
<dbReference type="InterPro" id="IPR000488">
    <property type="entry name" value="Death_dom"/>
</dbReference>
<dbReference type="Gene3D" id="2.10.50.10">
    <property type="entry name" value="Tumor Necrosis Factor Receptor, subunit A, domain 2"/>
    <property type="match status" value="3"/>
</dbReference>
<evidence type="ECO:0000259" key="11">
    <source>
        <dbReference type="PROSITE" id="PS50017"/>
    </source>
</evidence>
<dbReference type="SUPFAM" id="SSF47986">
    <property type="entry name" value="DEATH domain"/>
    <property type="match status" value="1"/>
</dbReference>
<dbReference type="GO" id="GO:0009986">
    <property type="term" value="C:cell surface"/>
    <property type="evidence" value="ECO:0007669"/>
    <property type="project" value="TreeGrafter"/>
</dbReference>
<dbReference type="GO" id="GO:0043065">
    <property type="term" value="P:positive regulation of apoptotic process"/>
    <property type="evidence" value="ECO:0007669"/>
    <property type="project" value="TreeGrafter"/>
</dbReference>
<evidence type="ECO:0000256" key="4">
    <source>
        <dbReference type="ARBA" id="ARBA00022737"/>
    </source>
</evidence>
<organism evidence="13 14">
    <name type="scientific">Tupaia chinensis</name>
    <name type="common">Chinese tree shrew</name>
    <name type="synonym">Tupaia belangeri chinensis</name>
    <dbReference type="NCBI Taxonomy" id="246437"/>
    <lineage>
        <taxon>Eukaryota</taxon>
        <taxon>Metazoa</taxon>
        <taxon>Chordata</taxon>
        <taxon>Craniata</taxon>
        <taxon>Vertebrata</taxon>
        <taxon>Euteleostomi</taxon>
        <taxon>Mammalia</taxon>
        <taxon>Eutheria</taxon>
        <taxon>Euarchontoglires</taxon>
        <taxon>Scandentia</taxon>
        <taxon>Tupaiidae</taxon>
        <taxon>Tupaia</taxon>
    </lineage>
</organism>
<comment type="caution">
    <text evidence="9">Lacks conserved residue(s) required for the propagation of feature annotation.</text>
</comment>
<dbReference type="PRINTS" id="PR01956">
    <property type="entry name" value="TNFACTORR10"/>
</dbReference>
<feature type="domain" description="Death" evidence="11">
    <location>
        <begin position="289"/>
        <end position="357"/>
    </location>
</feature>
<dbReference type="InterPro" id="IPR020465">
    <property type="entry name" value="TNFR_10"/>
</dbReference>
<dbReference type="SUPFAM" id="SSF57586">
    <property type="entry name" value="TNF receptor-like"/>
    <property type="match status" value="3"/>
</dbReference>
<comment type="subcellular location">
    <subcellularLocation>
        <location evidence="1">Membrane</location>
    </subcellularLocation>
</comment>
<feature type="disulfide bond" evidence="9">
    <location>
        <begin position="122"/>
        <end position="140"/>
    </location>
</feature>
<evidence type="ECO:0000256" key="10">
    <source>
        <dbReference type="SAM" id="MobiDB-lite"/>
    </source>
</evidence>
<evidence type="ECO:0000256" key="1">
    <source>
        <dbReference type="ARBA" id="ARBA00004370"/>
    </source>
</evidence>
<dbReference type="FunCoup" id="L9LEH7">
    <property type="interactions" value="876"/>
</dbReference>
<feature type="disulfide bond" evidence="9">
    <location>
        <begin position="81"/>
        <end position="99"/>
    </location>
</feature>
<dbReference type="GO" id="GO:0004888">
    <property type="term" value="F:transmembrane signaling receptor activity"/>
    <property type="evidence" value="ECO:0007669"/>
    <property type="project" value="UniProtKB-ARBA"/>
</dbReference>
<evidence type="ECO:0000256" key="6">
    <source>
        <dbReference type="ARBA" id="ARBA00023157"/>
    </source>
</evidence>
<feature type="domain" description="TNFR-Cys" evidence="12">
    <location>
        <begin position="100"/>
        <end position="140"/>
    </location>
</feature>
<feature type="region of interest" description="Disordered" evidence="10">
    <location>
        <begin position="205"/>
        <end position="233"/>
    </location>
</feature>
<proteinExistence type="predicted"/>
<evidence type="ECO:0000256" key="8">
    <source>
        <dbReference type="ARBA" id="ARBA00023180"/>
    </source>
</evidence>
<dbReference type="CDD" id="cd08315">
    <property type="entry name" value="Death_TRAILR_DR4_DR5"/>
    <property type="match status" value="1"/>
</dbReference>
<accession>L9LEH7</accession>
<reference evidence="14" key="2">
    <citation type="journal article" date="2013" name="Nat. Commun.">
        <title>Genome of the Chinese tree shrew.</title>
        <authorList>
            <person name="Fan Y."/>
            <person name="Huang Z.Y."/>
            <person name="Cao C.C."/>
            <person name="Chen C.S."/>
            <person name="Chen Y.X."/>
            <person name="Fan D.D."/>
            <person name="He J."/>
            <person name="Hou H.L."/>
            <person name="Hu L."/>
            <person name="Hu X.T."/>
            <person name="Jiang X.T."/>
            <person name="Lai R."/>
            <person name="Lang Y.S."/>
            <person name="Liang B."/>
            <person name="Liao S.G."/>
            <person name="Mu D."/>
            <person name="Ma Y.Y."/>
            <person name="Niu Y.Y."/>
            <person name="Sun X.Q."/>
            <person name="Xia J.Q."/>
            <person name="Xiao J."/>
            <person name="Xiong Z.Q."/>
            <person name="Xu L."/>
            <person name="Yang L."/>
            <person name="Zhang Y."/>
            <person name="Zhao W."/>
            <person name="Zhao X.D."/>
            <person name="Zheng Y.T."/>
            <person name="Zhou J.M."/>
            <person name="Zhu Y.B."/>
            <person name="Zhang G.J."/>
            <person name="Wang J."/>
            <person name="Yao Y.G."/>
        </authorList>
    </citation>
    <scope>NUCLEOTIDE SEQUENCE [LARGE SCALE GENOMIC DNA]</scope>
</reference>
<keyword evidence="3" id="KW-0732">Signal</keyword>
<keyword evidence="14" id="KW-1185">Reference proteome</keyword>
<feature type="domain" description="TNFR-Cys" evidence="12">
    <location>
        <begin position="58"/>
        <end position="99"/>
    </location>
</feature>
<dbReference type="InParanoid" id="L9LEH7"/>
<protein>
    <submittedName>
        <fullName evidence="13">Tumor necrosis factor receptor superfamily member 10A</fullName>
    </submittedName>
</protein>
<dbReference type="EMBL" id="KB320441">
    <property type="protein sequence ID" value="ELW72182.1"/>
    <property type="molecule type" value="Genomic_DNA"/>
</dbReference>
<feature type="disulfide bond" evidence="9">
    <location>
        <begin position="78"/>
        <end position="91"/>
    </location>
</feature>
<dbReference type="InterPro" id="IPR052491">
    <property type="entry name" value="TNFRSF10"/>
</dbReference>
<name>L9LEH7_TUPCH</name>
<feature type="compositionally biased region" description="Polar residues" evidence="10">
    <location>
        <begin position="206"/>
        <end position="222"/>
    </location>
</feature>
<keyword evidence="4" id="KW-0677">Repeat</keyword>
<dbReference type="GO" id="GO:0005886">
    <property type="term" value="C:plasma membrane"/>
    <property type="evidence" value="ECO:0007669"/>
    <property type="project" value="TreeGrafter"/>
</dbReference>
<evidence type="ECO:0000313" key="14">
    <source>
        <dbReference type="Proteomes" id="UP000011518"/>
    </source>
</evidence>
<dbReference type="InterPro" id="IPR011029">
    <property type="entry name" value="DEATH-like_dom_sf"/>
</dbReference>
<keyword evidence="5" id="KW-0472">Membrane</keyword>
<keyword evidence="7 13" id="KW-0675">Receptor</keyword>
<dbReference type="PANTHER" id="PTHR46330:SF1">
    <property type="entry name" value="TUMOR NECROSIS FACTOR RECEPTOR SUPERFAMILY MEMBER 10B"/>
    <property type="match status" value="1"/>
</dbReference>
<dbReference type="SMART" id="SM00208">
    <property type="entry name" value="TNFR"/>
    <property type="match status" value="2"/>
</dbReference>
<dbReference type="Proteomes" id="UP000011518">
    <property type="component" value="Unassembled WGS sequence"/>
</dbReference>
<evidence type="ECO:0000256" key="5">
    <source>
        <dbReference type="ARBA" id="ARBA00023136"/>
    </source>
</evidence>
<reference evidence="14" key="1">
    <citation type="submission" date="2012-07" db="EMBL/GenBank/DDBJ databases">
        <title>Genome of the Chinese tree shrew, a rising model animal genetically related to primates.</title>
        <authorList>
            <person name="Zhang G."/>
            <person name="Fan Y."/>
            <person name="Yao Y."/>
            <person name="Huang Z."/>
        </authorList>
    </citation>
    <scope>NUCLEOTIDE SEQUENCE [LARGE SCALE GENOMIC DNA]</scope>
</reference>
<dbReference type="PROSITE" id="PS50050">
    <property type="entry name" value="TNFR_NGFR_2"/>
    <property type="match status" value="2"/>
</dbReference>
<dbReference type="Pfam" id="PF00020">
    <property type="entry name" value="TNFR_c6"/>
    <property type="match status" value="2"/>
</dbReference>
<keyword evidence="6 9" id="KW-1015">Disulfide bond</keyword>
<keyword evidence="2" id="KW-0053">Apoptosis</keyword>
<evidence type="ECO:0000256" key="3">
    <source>
        <dbReference type="ARBA" id="ARBA00022729"/>
    </source>
</evidence>
<evidence type="ECO:0000256" key="9">
    <source>
        <dbReference type="PROSITE-ProRule" id="PRU00206"/>
    </source>
</evidence>
<evidence type="ECO:0000259" key="12">
    <source>
        <dbReference type="PROSITE" id="PS50050"/>
    </source>
</evidence>
<feature type="repeat" description="TNFR-Cys" evidence="9">
    <location>
        <begin position="58"/>
        <end position="99"/>
    </location>
</feature>
<dbReference type="GO" id="GO:0036462">
    <property type="term" value="P:TRAIL-activated apoptotic signaling pathway"/>
    <property type="evidence" value="ECO:0007669"/>
    <property type="project" value="TreeGrafter"/>
</dbReference>
<feature type="repeat" description="TNFR-Cys" evidence="9">
    <location>
        <begin position="100"/>
        <end position="140"/>
    </location>
</feature>
<keyword evidence="8" id="KW-0325">Glycoprotein</keyword>
<dbReference type="STRING" id="246437.L9LEH7"/>
<evidence type="ECO:0000256" key="2">
    <source>
        <dbReference type="ARBA" id="ARBA00022703"/>
    </source>
</evidence>
<gene>
    <name evidence="13" type="ORF">TREES_T100011395</name>
</gene>
<dbReference type="AlphaFoldDB" id="L9LEH7"/>
<dbReference type="InterPro" id="IPR034024">
    <property type="entry name" value="TNFRSF10_N"/>
</dbReference>
<dbReference type="CDD" id="cd10580">
    <property type="entry name" value="TNFRSF10"/>
    <property type="match status" value="1"/>
</dbReference>
<dbReference type="PANTHER" id="PTHR46330">
    <property type="entry name" value="TUMOR NECROSIS FACTOR RECEPTOR SUPERFAMILY MEMBER 10B"/>
    <property type="match status" value="1"/>
</dbReference>
<dbReference type="Pfam" id="PF00531">
    <property type="entry name" value="Death"/>
    <property type="match status" value="1"/>
</dbReference>
<evidence type="ECO:0000256" key="7">
    <source>
        <dbReference type="ARBA" id="ARBA00023170"/>
    </source>
</evidence>